<feature type="region of interest" description="Disordered" evidence="1">
    <location>
        <begin position="1"/>
        <end position="27"/>
    </location>
</feature>
<keyword evidence="3" id="KW-1185">Reference proteome</keyword>
<evidence type="ECO:0000313" key="3">
    <source>
        <dbReference type="Proteomes" id="UP000770661"/>
    </source>
</evidence>
<dbReference type="AlphaFoldDB" id="A0A8J4YDJ0"/>
<feature type="compositionally biased region" description="Polar residues" evidence="1">
    <location>
        <begin position="73"/>
        <end position="82"/>
    </location>
</feature>
<evidence type="ECO:0000256" key="1">
    <source>
        <dbReference type="SAM" id="MobiDB-lite"/>
    </source>
</evidence>
<feature type="compositionally biased region" description="Pro residues" evidence="1">
    <location>
        <begin position="52"/>
        <end position="65"/>
    </location>
</feature>
<comment type="caution">
    <text evidence="2">The sequence shown here is derived from an EMBL/GenBank/DDBJ whole genome shotgun (WGS) entry which is preliminary data.</text>
</comment>
<gene>
    <name evidence="2" type="ORF">GWK47_038835</name>
</gene>
<name>A0A8J4YDJ0_CHIOP</name>
<feature type="region of interest" description="Disordered" evidence="1">
    <location>
        <begin position="124"/>
        <end position="147"/>
    </location>
</feature>
<dbReference type="EMBL" id="JACEEZ010005724">
    <property type="protein sequence ID" value="KAG0725322.1"/>
    <property type="molecule type" value="Genomic_DNA"/>
</dbReference>
<protein>
    <submittedName>
        <fullName evidence="2">Uncharacterized protein</fullName>
    </submittedName>
</protein>
<evidence type="ECO:0000313" key="2">
    <source>
        <dbReference type="EMBL" id="KAG0725322.1"/>
    </source>
</evidence>
<feature type="compositionally biased region" description="Polar residues" evidence="1">
    <location>
        <begin position="1"/>
        <end position="10"/>
    </location>
</feature>
<organism evidence="2 3">
    <name type="scientific">Chionoecetes opilio</name>
    <name type="common">Atlantic snow crab</name>
    <name type="synonym">Cancer opilio</name>
    <dbReference type="NCBI Taxonomy" id="41210"/>
    <lineage>
        <taxon>Eukaryota</taxon>
        <taxon>Metazoa</taxon>
        <taxon>Ecdysozoa</taxon>
        <taxon>Arthropoda</taxon>
        <taxon>Crustacea</taxon>
        <taxon>Multicrustacea</taxon>
        <taxon>Malacostraca</taxon>
        <taxon>Eumalacostraca</taxon>
        <taxon>Eucarida</taxon>
        <taxon>Decapoda</taxon>
        <taxon>Pleocyemata</taxon>
        <taxon>Brachyura</taxon>
        <taxon>Eubrachyura</taxon>
        <taxon>Majoidea</taxon>
        <taxon>Majidae</taxon>
        <taxon>Chionoecetes</taxon>
    </lineage>
</organism>
<sequence length="147" mass="15295">MFPSPTSCFTEDSKPFTGWRGTTSSDTVPVAAQSLGNWRRNIEISSRAPEQPCSPSPLGPCPQPAGRPARGSSPPTWANPTTFPAVPFPKREGAFVPKLHLSPRVEPLIGGAASLALPAVARASASGLRGEAHGTAGGESPKTIHDF</sequence>
<dbReference type="OrthoDB" id="6339910at2759"/>
<feature type="region of interest" description="Disordered" evidence="1">
    <location>
        <begin position="43"/>
        <end position="85"/>
    </location>
</feature>
<reference evidence="2" key="1">
    <citation type="submission" date="2020-07" db="EMBL/GenBank/DDBJ databases">
        <title>The High-quality genome of the commercially important snow crab, Chionoecetes opilio.</title>
        <authorList>
            <person name="Jeong J.-H."/>
            <person name="Ryu S."/>
        </authorList>
    </citation>
    <scope>NUCLEOTIDE SEQUENCE</scope>
    <source>
        <strain evidence="2">MADBK_172401_WGS</strain>
        <tissue evidence="2">Digestive gland</tissue>
    </source>
</reference>
<proteinExistence type="predicted"/>
<accession>A0A8J4YDJ0</accession>
<dbReference type="Proteomes" id="UP000770661">
    <property type="component" value="Unassembled WGS sequence"/>
</dbReference>